<organism evidence="3 4">
    <name type="scientific">Nocardioides oceani</name>
    <dbReference type="NCBI Taxonomy" id="3058369"/>
    <lineage>
        <taxon>Bacteria</taxon>
        <taxon>Bacillati</taxon>
        <taxon>Actinomycetota</taxon>
        <taxon>Actinomycetes</taxon>
        <taxon>Propionibacteriales</taxon>
        <taxon>Nocardioidaceae</taxon>
        <taxon>Nocardioides</taxon>
    </lineage>
</organism>
<evidence type="ECO:0000313" key="3">
    <source>
        <dbReference type="EMBL" id="MDN4171627.1"/>
    </source>
</evidence>
<keyword evidence="1" id="KW-0732">Signal</keyword>
<feature type="chain" id="PRO_5045133728" description="ARB-07466-like C-terminal domain-containing protein" evidence="1">
    <location>
        <begin position="27"/>
        <end position="195"/>
    </location>
</feature>
<gene>
    <name evidence="3" type="ORF">QWY28_01595</name>
</gene>
<evidence type="ECO:0000259" key="2">
    <source>
        <dbReference type="Pfam" id="PF26571"/>
    </source>
</evidence>
<feature type="signal peptide" evidence="1">
    <location>
        <begin position="1"/>
        <end position="26"/>
    </location>
</feature>
<accession>A0ABT8FBU5</accession>
<dbReference type="RefSeq" id="WP_300950549.1">
    <property type="nucleotide sequence ID" value="NZ_JAUHJQ010000001.1"/>
</dbReference>
<evidence type="ECO:0000256" key="1">
    <source>
        <dbReference type="SAM" id="SignalP"/>
    </source>
</evidence>
<protein>
    <recommendedName>
        <fullName evidence="2">ARB-07466-like C-terminal domain-containing protein</fullName>
    </recommendedName>
</protein>
<dbReference type="Pfam" id="PF26571">
    <property type="entry name" value="VldE"/>
    <property type="match status" value="1"/>
</dbReference>
<comment type="caution">
    <text evidence="3">The sequence shown here is derived from an EMBL/GenBank/DDBJ whole genome shotgun (WGS) entry which is preliminary data.</text>
</comment>
<proteinExistence type="predicted"/>
<dbReference type="InterPro" id="IPR058593">
    <property type="entry name" value="ARB_07466-like_C"/>
</dbReference>
<sequence length="195" mass="21560">MLRRLALLLAPMLLTAVLLPAAPAQAALEDYASYQPQTKCSPGAKPGTVALGRWLVRTYGGSYGGVSRACGGGTSEHAEGRAFDWTLDARTKQGRRTARAFLRDVVAPDRKGREHAKARRMGIMYVIWDDRMYAAWDAFAPEPYLSSSCRKRARCSATLRHRDHVHISLTRRAGKGRTSWYAGRLADDRPGDQQG</sequence>
<reference evidence="3" key="1">
    <citation type="submission" date="2023-06" db="EMBL/GenBank/DDBJ databases">
        <title>Draft genome sequence of Nocardioides sp. SOB77.</title>
        <authorList>
            <person name="Zhang G."/>
        </authorList>
    </citation>
    <scope>NUCLEOTIDE SEQUENCE</scope>
    <source>
        <strain evidence="3">SOB77</strain>
    </source>
</reference>
<evidence type="ECO:0000313" key="4">
    <source>
        <dbReference type="Proteomes" id="UP001168620"/>
    </source>
</evidence>
<dbReference type="Proteomes" id="UP001168620">
    <property type="component" value="Unassembled WGS sequence"/>
</dbReference>
<keyword evidence="4" id="KW-1185">Reference proteome</keyword>
<feature type="domain" description="ARB-07466-like C-terminal" evidence="2">
    <location>
        <begin position="41"/>
        <end position="135"/>
    </location>
</feature>
<name>A0ABT8FBU5_9ACTN</name>
<dbReference type="EMBL" id="JAUHJQ010000001">
    <property type="protein sequence ID" value="MDN4171627.1"/>
    <property type="molecule type" value="Genomic_DNA"/>
</dbReference>